<organism evidence="2 3">
    <name type="scientific">Caenorhabditis nigoni</name>
    <dbReference type="NCBI Taxonomy" id="1611254"/>
    <lineage>
        <taxon>Eukaryota</taxon>
        <taxon>Metazoa</taxon>
        <taxon>Ecdysozoa</taxon>
        <taxon>Nematoda</taxon>
        <taxon>Chromadorea</taxon>
        <taxon>Rhabditida</taxon>
        <taxon>Rhabditina</taxon>
        <taxon>Rhabditomorpha</taxon>
        <taxon>Rhabditoidea</taxon>
        <taxon>Rhabditidae</taxon>
        <taxon>Peloderinae</taxon>
        <taxon>Caenorhabditis</taxon>
    </lineage>
</organism>
<feature type="region of interest" description="Disordered" evidence="1">
    <location>
        <begin position="1"/>
        <end position="73"/>
    </location>
</feature>
<dbReference type="AlphaFoldDB" id="A0A2G5UWK5"/>
<accession>A0A2G5UWK5</accession>
<dbReference type="EMBL" id="PDUG01000002">
    <property type="protein sequence ID" value="PIC43883.1"/>
    <property type="molecule type" value="Genomic_DNA"/>
</dbReference>
<keyword evidence="3" id="KW-1185">Reference proteome</keyword>
<evidence type="ECO:0000313" key="2">
    <source>
        <dbReference type="EMBL" id="PIC43883.1"/>
    </source>
</evidence>
<dbReference type="Proteomes" id="UP000230233">
    <property type="component" value="Chromosome II"/>
</dbReference>
<name>A0A2G5UWK5_9PELO</name>
<feature type="compositionally biased region" description="Polar residues" evidence="1">
    <location>
        <begin position="1"/>
        <end position="19"/>
    </location>
</feature>
<evidence type="ECO:0000256" key="1">
    <source>
        <dbReference type="SAM" id="MobiDB-lite"/>
    </source>
</evidence>
<comment type="caution">
    <text evidence="2">The sequence shown here is derived from an EMBL/GenBank/DDBJ whole genome shotgun (WGS) entry which is preliminary data.</text>
</comment>
<protein>
    <submittedName>
        <fullName evidence="2">Uncharacterized protein</fullName>
    </submittedName>
</protein>
<evidence type="ECO:0000313" key="3">
    <source>
        <dbReference type="Proteomes" id="UP000230233"/>
    </source>
</evidence>
<sequence>MVNRSVLRSNKVSASTEGTPSGGNLKRSRPASSSDEHPTILQSQHWKMTYRIRDRRENLSESDTEPVKRTSRQ</sequence>
<gene>
    <name evidence="2" type="primary">Cnig_chr_II.g4448</name>
    <name evidence="2" type="ORF">B9Z55_004448</name>
</gene>
<proteinExistence type="predicted"/>
<reference evidence="3" key="1">
    <citation type="submission" date="2017-10" db="EMBL/GenBank/DDBJ databases">
        <title>Rapid genome shrinkage in a self-fertile nematode reveals novel sperm competition proteins.</title>
        <authorList>
            <person name="Yin D."/>
            <person name="Schwarz E.M."/>
            <person name="Thomas C.G."/>
            <person name="Felde R.L."/>
            <person name="Korf I.F."/>
            <person name="Cutter A.D."/>
            <person name="Schartner C.M."/>
            <person name="Ralston E.J."/>
            <person name="Meyer B.J."/>
            <person name="Haag E.S."/>
        </authorList>
    </citation>
    <scope>NUCLEOTIDE SEQUENCE [LARGE SCALE GENOMIC DNA]</scope>
    <source>
        <strain evidence="3">JU1422</strain>
    </source>
</reference>